<evidence type="ECO:0000313" key="3">
    <source>
        <dbReference type="EMBL" id="KAE8124225.1"/>
    </source>
</evidence>
<evidence type="ECO:0000313" key="4">
    <source>
        <dbReference type="Proteomes" id="UP000327013"/>
    </source>
</evidence>
<dbReference type="AlphaFoldDB" id="A0A5N6RPH9"/>
<sequence>MGFEVKRRFLLGFLVMFLACTLFVTGEKMEQLVHARDVEELPEDQPLSPPPGLRKRKDSEPPPPPPGASGPIVPVPE</sequence>
<keyword evidence="2" id="KW-0732">Signal</keyword>
<feature type="chain" id="PRO_5024383378" evidence="2">
    <location>
        <begin position="27"/>
        <end position="77"/>
    </location>
</feature>
<name>A0A5N6RPH9_9ROSI</name>
<accession>A0A5N6RPH9</accession>
<dbReference type="EMBL" id="CM017328">
    <property type="protein sequence ID" value="KAE8124225.1"/>
    <property type="molecule type" value="Genomic_DNA"/>
</dbReference>
<proteinExistence type="predicted"/>
<gene>
    <name evidence="3" type="ORF">FH972_019130</name>
</gene>
<feature type="region of interest" description="Disordered" evidence="1">
    <location>
        <begin position="36"/>
        <end position="77"/>
    </location>
</feature>
<evidence type="ECO:0000256" key="2">
    <source>
        <dbReference type="SAM" id="SignalP"/>
    </source>
</evidence>
<protein>
    <submittedName>
        <fullName evidence="3">Uncharacterized protein</fullName>
    </submittedName>
</protein>
<dbReference type="PROSITE" id="PS51257">
    <property type="entry name" value="PROKAR_LIPOPROTEIN"/>
    <property type="match status" value="1"/>
</dbReference>
<feature type="signal peptide" evidence="2">
    <location>
        <begin position="1"/>
        <end position="26"/>
    </location>
</feature>
<organism evidence="3 4">
    <name type="scientific">Carpinus fangiana</name>
    <dbReference type="NCBI Taxonomy" id="176857"/>
    <lineage>
        <taxon>Eukaryota</taxon>
        <taxon>Viridiplantae</taxon>
        <taxon>Streptophyta</taxon>
        <taxon>Embryophyta</taxon>
        <taxon>Tracheophyta</taxon>
        <taxon>Spermatophyta</taxon>
        <taxon>Magnoliopsida</taxon>
        <taxon>eudicotyledons</taxon>
        <taxon>Gunneridae</taxon>
        <taxon>Pentapetalae</taxon>
        <taxon>rosids</taxon>
        <taxon>fabids</taxon>
        <taxon>Fagales</taxon>
        <taxon>Betulaceae</taxon>
        <taxon>Carpinus</taxon>
    </lineage>
</organism>
<keyword evidence="4" id="KW-1185">Reference proteome</keyword>
<evidence type="ECO:0000256" key="1">
    <source>
        <dbReference type="SAM" id="MobiDB-lite"/>
    </source>
</evidence>
<dbReference type="Proteomes" id="UP000327013">
    <property type="component" value="Chromosome 8"/>
</dbReference>
<feature type="compositionally biased region" description="Pro residues" evidence="1">
    <location>
        <begin position="61"/>
        <end position="77"/>
    </location>
</feature>
<reference evidence="3 4" key="1">
    <citation type="submission" date="2019-06" db="EMBL/GenBank/DDBJ databases">
        <title>A chromosomal-level reference genome of Carpinus fangiana (Coryloideae, Betulaceae).</title>
        <authorList>
            <person name="Yang X."/>
            <person name="Wang Z."/>
            <person name="Zhang L."/>
            <person name="Hao G."/>
            <person name="Liu J."/>
            <person name="Yang Y."/>
        </authorList>
    </citation>
    <scope>NUCLEOTIDE SEQUENCE [LARGE SCALE GENOMIC DNA]</scope>
    <source>
        <strain evidence="3">Cfa_2016G</strain>
        <tissue evidence="3">Leaf</tissue>
    </source>
</reference>